<proteinExistence type="predicted"/>
<gene>
    <name evidence="2" type="ORF">SAMN05661109_02627</name>
</gene>
<dbReference type="RefSeq" id="WP_092260856.1">
    <property type="nucleotide sequence ID" value="NZ_CP047199.1"/>
</dbReference>
<organism evidence="2 3">
    <name type="scientific">Corynebacterium cystitidis DSM 20524</name>
    <dbReference type="NCBI Taxonomy" id="1121357"/>
    <lineage>
        <taxon>Bacteria</taxon>
        <taxon>Bacillati</taxon>
        <taxon>Actinomycetota</taxon>
        <taxon>Actinomycetes</taxon>
        <taxon>Mycobacteriales</taxon>
        <taxon>Corynebacteriaceae</taxon>
        <taxon>Corynebacterium</taxon>
    </lineage>
</organism>
<dbReference type="Proteomes" id="UP000198929">
    <property type="component" value="Unassembled WGS sequence"/>
</dbReference>
<dbReference type="GO" id="GO:0016740">
    <property type="term" value="F:transferase activity"/>
    <property type="evidence" value="ECO:0007669"/>
    <property type="project" value="UniProtKB-KW"/>
</dbReference>
<dbReference type="SUPFAM" id="SSF53448">
    <property type="entry name" value="Nucleotide-diphospho-sugar transferases"/>
    <property type="match status" value="1"/>
</dbReference>
<dbReference type="PANTHER" id="PTHR22916">
    <property type="entry name" value="GLYCOSYLTRANSFERASE"/>
    <property type="match status" value="1"/>
</dbReference>
<dbReference type="Gene3D" id="3.90.550.10">
    <property type="entry name" value="Spore Coat Polysaccharide Biosynthesis Protein SpsA, Chain A"/>
    <property type="match status" value="1"/>
</dbReference>
<name>A0A1H9WAE5_9CORY</name>
<keyword evidence="3" id="KW-1185">Reference proteome</keyword>
<dbReference type="AlphaFoldDB" id="A0A1H9WAE5"/>
<keyword evidence="2" id="KW-0808">Transferase</keyword>
<feature type="domain" description="Glycosyltransferase 2-like" evidence="1">
    <location>
        <begin position="9"/>
        <end position="112"/>
    </location>
</feature>
<sequence>MNTPTPGISIIVPNFRGDLRIRRALDSLAAQTIDRAFIDVIVVVNGEIDNFDQLRHTLENEYPALPLRIVRYLGAGAGQARNIGLNLARHSHITFVDDDDYLSPEFLQVGYELSGPDYIVLMPMRDETLEGEELPSSLGARISMLSGKTVHISSIAWALGFNAAKIVPRALLEGVRYPEHLASGEDVVFFSHLLYPGTIEAVVAPKNTRASYRRILRDDSVSRKPESFDFNVRQRLDVIAALRRTEDSAPGTGSALPLVRSQFNFVVKYLNGHSEVYAQVATEAAVRELTGLEWSLVQPKTTDTLVISYCFPPYSDTAANVVAKRIATAQRHVDVISANMDAVRGTDRSTWAIVDPWVLRHERINRPASFANWPLISEFAEQAEKTAKKWMRSGRRYSTVYTRAMWSGSLAAGALIKSQCPELQWVAEFSDPLRFDSVGSHRAGPLSNGEVTRRLHDVLSTTNFARLPIETHFDLVEYCTFALADKVLFTNENQMEVMLESYPEELAQQVRSKAEISAHPVLSSEFYRAESQHDKQQPLGYNHTTNVRSLAYFGNFYENRSIGHLVEEIAQLPPATRSRLSLTIYCNNGEGLAEAVARQGLEGTVEVRPFVPYLEFLRKAGTYDVLVVEDSTTSGSSFSKNPFLPSKYADYLGGGSDIWSIVEPGSPLSQLSTAYRSTVGEAESIRATLHEIAGAQR</sequence>
<dbReference type="Pfam" id="PF00535">
    <property type="entry name" value="Glycos_transf_2"/>
    <property type="match status" value="1"/>
</dbReference>
<dbReference type="STRING" id="1121357.SAMN05661109_02627"/>
<dbReference type="CDD" id="cd00761">
    <property type="entry name" value="Glyco_tranf_GTA_type"/>
    <property type="match status" value="1"/>
</dbReference>
<accession>A0A1H9WAE5</accession>
<dbReference type="EMBL" id="FOGQ01000019">
    <property type="protein sequence ID" value="SES30912.1"/>
    <property type="molecule type" value="Genomic_DNA"/>
</dbReference>
<evidence type="ECO:0000259" key="1">
    <source>
        <dbReference type="Pfam" id="PF00535"/>
    </source>
</evidence>
<dbReference type="InterPro" id="IPR029044">
    <property type="entry name" value="Nucleotide-diphossugar_trans"/>
</dbReference>
<reference evidence="3" key="1">
    <citation type="submission" date="2016-10" db="EMBL/GenBank/DDBJ databases">
        <authorList>
            <person name="Varghese N."/>
            <person name="Submissions S."/>
        </authorList>
    </citation>
    <scope>NUCLEOTIDE SEQUENCE [LARGE SCALE GENOMIC DNA]</scope>
    <source>
        <strain evidence="3">DSM 20524</strain>
    </source>
</reference>
<evidence type="ECO:0000313" key="2">
    <source>
        <dbReference type="EMBL" id="SES30912.1"/>
    </source>
</evidence>
<protein>
    <submittedName>
        <fullName evidence="2">Glycosyltransferase involved in cell wall bisynthesis</fullName>
    </submittedName>
</protein>
<evidence type="ECO:0000313" key="3">
    <source>
        <dbReference type="Proteomes" id="UP000198929"/>
    </source>
</evidence>
<dbReference type="InterPro" id="IPR001173">
    <property type="entry name" value="Glyco_trans_2-like"/>
</dbReference>